<keyword evidence="9" id="KW-1185">Reference proteome</keyword>
<dbReference type="InterPro" id="IPR025405">
    <property type="entry name" value="DUF4131"/>
</dbReference>
<evidence type="ECO:0000256" key="1">
    <source>
        <dbReference type="ARBA" id="ARBA00004651"/>
    </source>
</evidence>
<dbReference type="InterPro" id="IPR052159">
    <property type="entry name" value="Competence_DNA_uptake"/>
</dbReference>
<feature type="transmembrane region" description="Helical" evidence="6">
    <location>
        <begin position="474"/>
        <end position="494"/>
    </location>
</feature>
<feature type="transmembrane region" description="Helical" evidence="6">
    <location>
        <begin position="12"/>
        <end position="37"/>
    </location>
</feature>
<keyword evidence="4 6" id="KW-1133">Transmembrane helix</keyword>
<dbReference type="SMART" id="SM00849">
    <property type="entry name" value="Lactamase_B"/>
    <property type="match status" value="1"/>
</dbReference>
<evidence type="ECO:0000256" key="5">
    <source>
        <dbReference type="ARBA" id="ARBA00023136"/>
    </source>
</evidence>
<feature type="transmembrane region" description="Helical" evidence="6">
    <location>
        <begin position="321"/>
        <end position="339"/>
    </location>
</feature>
<evidence type="ECO:0000256" key="3">
    <source>
        <dbReference type="ARBA" id="ARBA00022692"/>
    </source>
</evidence>
<protein>
    <submittedName>
        <fullName evidence="8">DNA internalization-related competence protein ComEC/Rec2</fullName>
    </submittedName>
</protein>
<feature type="transmembrane region" description="Helical" evidence="6">
    <location>
        <begin position="351"/>
        <end position="375"/>
    </location>
</feature>
<dbReference type="Pfam" id="PF00753">
    <property type="entry name" value="Lactamase_B"/>
    <property type="match status" value="1"/>
</dbReference>
<dbReference type="Gene3D" id="3.60.15.10">
    <property type="entry name" value="Ribonuclease Z/Hydroxyacylglutathione hydrolase-like"/>
    <property type="match status" value="1"/>
</dbReference>
<dbReference type="RefSeq" id="WP_343752735.1">
    <property type="nucleotide sequence ID" value="NZ_BAAADM010000054.1"/>
</dbReference>
<dbReference type="PANTHER" id="PTHR30619">
    <property type="entry name" value="DNA INTERNALIZATION/COMPETENCE PROTEIN COMEC/REC2"/>
    <property type="match status" value="1"/>
</dbReference>
<evidence type="ECO:0000313" key="9">
    <source>
        <dbReference type="Proteomes" id="UP001501459"/>
    </source>
</evidence>
<dbReference type="Pfam" id="PF13567">
    <property type="entry name" value="DUF4131"/>
    <property type="match status" value="1"/>
</dbReference>
<reference evidence="8 9" key="1">
    <citation type="journal article" date="2019" name="Int. J. Syst. Evol. Microbiol.">
        <title>The Global Catalogue of Microorganisms (GCM) 10K type strain sequencing project: providing services to taxonomists for standard genome sequencing and annotation.</title>
        <authorList>
            <consortium name="The Broad Institute Genomics Platform"/>
            <consortium name="The Broad Institute Genome Sequencing Center for Infectious Disease"/>
            <person name="Wu L."/>
            <person name="Ma J."/>
        </authorList>
    </citation>
    <scope>NUCLEOTIDE SEQUENCE [LARGE SCALE GENOMIC DNA]</scope>
    <source>
        <strain evidence="8 9">JCM 12149</strain>
    </source>
</reference>
<feature type="transmembrane region" description="Helical" evidence="6">
    <location>
        <begin position="297"/>
        <end position="315"/>
    </location>
</feature>
<evidence type="ECO:0000256" key="4">
    <source>
        <dbReference type="ARBA" id="ARBA00022989"/>
    </source>
</evidence>
<feature type="transmembrane region" description="Helical" evidence="6">
    <location>
        <begin position="260"/>
        <end position="277"/>
    </location>
</feature>
<feature type="transmembrane region" description="Helical" evidence="6">
    <location>
        <begin position="442"/>
        <end position="462"/>
    </location>
</feature>
<evidence type="ECO:0000313" key="8">
    <source>
        <dbReference type="EMBL" id="GAA0442948.1"/>
    </source>
</evidence>
<keyword evidence="2" id="KW-1003">Cell membrane</keyword>
<evidence type="ECO:0000259" key="7">
    <source>
        <dbReference type="SMART" id="SM00849"/>
    </source>
</evidence>
<feature type="domain" description="Metallo-beta-lactamase" evidence="7">
    <location>
        <begin position="507"/>
        <end position="709"/>
    </location>
</feature>
<comment type="caution">
    <text evidence="8">The sequence shown here is derived from an EMBL/GenBank/DDBJ whole genome shotgun (WGS) entry which is preliminary data.</text>
</comment>
<dbReference type="SUPFAM" id="SSF56281">
    <property type="entry name" value="Metallo-hydrolase/oxidoreductase"/>
    <property type="match status" value="1"/>
</dbReference>
<dbReference type="EMBL" id="BAAADM010000054">
    <property type="protein sequence ID" value="GAA0442948.1"/>
    <property type="molecule type" value="Genomic_DNA"/>
</dbReference>
<feature type="transmembrane region" description="Helical" evidence="6">
    <location>
        <begin position="230"/>
        <end position="254"/>
    </location>
</feature>
<comment type="subcellular location">
    <subcellularLocation>
        <location evidence="1">Cell membrane</location>
        <topology evidence="1">Multi-pass membrane protein</topology>
    </subcellularLocation>
</comment>
<dbReference type="InterPro" id="IPR036866">
    <property type="entry name" value="RibonucZ/Hydroxyglut_hydro"/>
</dbReference>
<proteinExistence type="predicted"/>
<feature type="transmembrane region" description="Helical" evidence="6">
    <location>
        <begin position="381"/>
        <end position="404"/>
    </location>
</feature>
<dbReference type="Proteomes" id="UP001501459">
    <property type="component" value="Unassembled WGS sequence"/>
</dbReference>
<dbReference type="CDD" id="cd07731">
    <property type="entry name" value="ComA-like_MBL-fold"/>
    <property type="match status" value="1"/>
</dbReference>
<dbReference type="InterPro" id="IPR004477">
    <property type="entry name" value="ComEC_N"/>
</dbReference>
<feature type="transmembrane region" description="Helical" evidence="6">
    <location>
        <begin position="411"/>
        <end position="430"/>
    </location>
</feature>
<dbReference type="PANTHER" id="PTHR30619:SF1">
    <property type="entry name" value="RECOMBINATION PROTEIN 2"/>
    <property type="match status" value="1"/>
</dbReference>
<dbReference type="InterPro" id="IPR001279">
    <property type="entry name" value="Metallo-B-lactamas"/>
</dbReference>
<dbReference type="NCBIfam" id="TIGR00361">
    <property type="entry name" value="ComEC_Rec2"/>
    <property type="match status" value="1"/>
</dbReference>
<name>A0ABN0ZCJ3_9BACI</name>
<accession>A0ABN0ZCJ3</accession>
<dbReference type="InterPro" id="IPR035681">
    <property type="entry name" value="ComA-like_MBL"/>
</dbReference>
<evidence type="ECO:0000256" key="6">
    <source>
        <dbReference type="SAM" id="Phobius"/>
    </source>
</evidence>
<evidence type="ECO:0000256" key="2">
    <source>
        <dbReference type="ARBA" id="ARBA00022475"/>
    </source>
</evidence>
<dbReference type="Pfam" id="PF03772">
    <property type="entry name" value="Competence"/>
    <property type="match status" value="1"/>
</dbReference>
<sequence length="756" mass="84251">MRGYWYIPALGIISSLLSILFQHVWIIGIFTLWIIWLYARKKLGKWLLIISLAASLLAFFYLPDLNDPPPDLPYSQQQPITGQITSPVNKTETTVDFTLTDNGTGKDFLITYFGDELVDESVKFGASCTIEGTPELPETGRNPGQFDYRNYLASQGVYYQVMLDSPDAVTCSGGSIIEPIYQLRSDLTEYIHQKVSPKTAIWLNALVLGDDSGISDETKERFQRWNLTHLLAISGLHVGLIVGFLYLLLVTYAGMTKEKAQWTVMMFLPIYAFLAGGEPSVWRASTMVLLFILARKLHWRSSTLDVLSIVFIALICLDKYIVYQIGFQLSFCVTFGLLLSKDWIAATTNSFFSILKISFISQMMILPLQAAYFFTFQPLSILVNTVIVPYFTLFVIPLMFAVLLLAPVAGFLLPLLDGLFVQIHDWFLLFMQLVDQVAYKPLIIGSIPLAGTVLYYIIFVSFMMKAEAARHKAAFAWGCSLTLLLIIIVSKPYVSPDGKVTMLDIGQGDAIVVELPYRKSVVLIDAGATTDYDTGEPSENVYKQRIKPYLLSQGIGKLDAIFVSHGDMDHVGSLPYITADFPVQYIITSHYDSLDDSVHETVRGTETDIVRVESGDVLTISGHEFKVLSPDEDNGSPNENSLVLYSELGGKTWLFTGDIGTETESGIIRDYPGLQSDVLKVAHHGSGTSTDSAFLKEIQPAYGLLSVGENNMYGHPDADVIRLLKKENVQKLRTDEDGAIQYHFRGKEGTFSTFLP</sequence>
<keyword evidence="5 6" id="KW-0472">Membrane</keyword>
<keyword evidence="3 6" id="KW-0812">Transmembrane</keyword>
<gene>
    <name evidence="8" type="ORF">GCM10008983_20090</name>
</gene>
<organism evidence="8 9">
    <name type="scientific">Lentibacillus halophilus</name>
    <dbReference type="NCBI Taxonomy" id="295065"/>
    <lineage>
        <taxon>Bacteria</taxon>
        <taxon>Bacillati</taxon>
        <taxon>Bacillota</taxon>
        <taxon>Bacilli</taxon>
        <taxon>Bacillales</taxon>
        <taxon>Bacillaceae</taxon>
        <taxon>Lentibacillus</taxon>
    </lineage>
</organism>
<dbReference type="InterPro" id="IPR004797">
    <property type="entry name" value="Competence_ComEC/Rec2"/>
</dbReference>
<dbReference type="NCBIfam" id="TIGR00360">
    <property type="entry name" value="ComEC_N-term"/>
    <property type="match status" value="1"/>
</dbReference>